<dbReference type="GO" id="GO:0034451">
    <property type="term" value="C:centriolar satellite"/>
    <property type="evidence" value="ECO:0007669"/>
    <property type="project" value="TreeGrafter"/>
</dbReference>
<dbReference type="RefSeq" id="XP_030639013.1">
    <property type="nucleotide sequence ID" value="XM_030783153.1"/>
</dbReference>
<evidence type="ECO:0000256" key="2">
    <source>
        <dbReference type="ARBA" id="ARBA00009485"/>
    </source>
</evidence>
<proteinExistence type="inferred from homology"/>
<feature type="region of interest" description="Disordered" evidence="10">
    <location>
        <begin position="1091"/>
        <end position="1114"/>
    </location>
</feature>
<feature type="compositionally biased region" description="Polar residues" evidence="10">
    <location>
        <begin position="283"/>
        <end position="292"/>
    </location>
</feature>
<evidence type="ECO:0000313" key="12">
    <source>
        <dbReference type="RefSeq" id="XP_030639013.1"/>
    </source>
</evidence>
<dbReference type="GO" id="GO:0005654">
    <property type="term" value="C:nucleoplasm"/>
    <property type="evidence" value="ECO:0007669"/>
    <property type="project" value="TreeGrafter"/>
</dbReference>
<keyword evidence="4" id="KW-0963">Cytoplasm</keyword>
<keyword evidence="6" id="KW-0970">Cilium biogenesis/degradation</keyword>
<dbReference type="PANTHER" id="PTHR34031:SF1">
    <property type="entry name" value="CENTROSOMAL PROTEIN OF 162 KDA"/>
    <property type="match status" value="1"/>
</dbReference>
<gene>
    <name evidence="12" type="primary">cep162</name>
</gene>
<evidence type="ECO:0000256" key="10">
    <source>
        <dbReference type="SAM" id="MobiDB-lite"/>
    </source>
</evidence>
<protein>
    <recommendedName>
        <fullName evidence="3">Centrosomal protein of 162 kDa</fullName>
    </recommendedName>
</protein>
<keyword evidence="8" id="KW-0206">Cytoskeleton</keyword>
<dbReference type="GO" id="GO:0005814">
    <property type="term" value="C:centriole"/>
    <property type="evidence" value="ECO:0007669"/>
    <property type="project" value="UniProtKB-SubCell"/>
</dbReference>
<feature type="compositionally biased region" description="Polar residues" evidence="10">
    <location>
        <begin position="635"/>
        <end position="644"/>
    </location>
</feature>
<dbReference type="CTD" id="22832"/>
<dbReference type="PANTHER" id="PTHR34031">
    <property type="entry name" value="CENTROSOMAL PROTEIN OF 162 KDA"/>
    <property type="match status" value="1"/>
</dbReference>
<accession>A0A6J2W430</accession>
<feature type="coiled-coil region" evidence="9">
    <location>
        <begin position="885"/>
        <end position="947"/>
    </location>
</feature>
<evidence type="ECO:0000256" key="8">
    <source>
        <dbReference type="ARBA" id="ARBA00023212"/>
    </source>
</evidence>
<feature type="region of interest" description="Disordered" evidence="10">
    <location>
        <begin position="605"/>
        <end position="647"/>
    </location>
</feature>
<feature type="compositionally biased region" description="Polar residues" evidence="10">
    <location>
        <begin position="174"/>
        <end position="189"/>
    </location>
</feature>
<evidence type="ECO:0000256" key="9">
    <source>
        <dbReference type="SAM" id="Coils"/>
    </source>
</evidence>
<evidence type="ECO:0000256" key="4">
    <source>
        <dbReference type="ARBA" id="ARBA00022490"/>
    </source>
</evidence>
<evidence type="ECO:0000256" key="6">
    <source>
        <dbReference type="ARBA" id="ARBA00022794"/>
    </source>
</evidence>
<comment type="subcellular location">
    <subcellularLocation>
        <location evidence="1">Cytoplasm</location>
        <location evidence="1">Cytoskeleton</location>
        <location evidence="1">Microtubule organizing center</location>
        <location evidence="1">Centrosome</location>
        <location evidence="1">Centriole</location>
    </subcellularLocation>
</comment>
<feature type="compositionally biased region" description="Basic and acidic residues" evidence="10">
    <location>
        <begin position="309"/>
        <end position="318"/>
    </location>
</feature>
<organism evidence="11 12">
    <name type="scientific">Chanos chanos</name>
    <name type="common">Milkfish</name>
    <name type="synonym">Mugil chanos</name>
    <dbReference type="NCBI Taxonomy" id="29144"/>
    <lineage>
        <taxon>Eukaryota</taxon>
        <taxon>Metazoa</taxon>
        <taxon>Chordata</taxon>
        <taxon>Craniata</taxon>
        <taxon>Vertebrata</taxon>
        <taxon>Euteleostomi</taxon>
        <taxon>Actinopterygii</taxon>
        <taxon>Neopterygii</taxon>
        <taxon>Teleostei</taxon>
        <taxon>Ostariophysi</taxon>
        <taxon>Gonorynchiformes</taxon>
        <taxon>Chanidae</taxon>
        <taxon>Chanos</taxon>
    </lineage>
</organism>
<feature type="coiled-coil region" evidence="9">
    <location>
        <begin position="1205"/>
        <end position="1375"/>
    </location>
</feature>
<feature type="compositionally biased region" description="Basic and acidic residues" evidence="10">
    <location>
        <begin position="1092"/>
        <end position="1102"/>
    </location>
</feature>
<dbReference type="GO" id="GO:0005879">
    <property type="term" value="C:axonemal microtubule"/>
    <property type="evidence" value="ECO:0007669"/>
    <property type="project" value="TreeGrafter"/>
</dbReference>
<keyword evidence="5" id="KW-0493">Microtubule</keyword>
<dbReference type="Proteomes" id="UP000504632">
    <property type="component" value="Chromosome 8"/>
</dbReference>
<feature type="coiled-coil region" evidence="9">
    <location>
        <begin position="647"/>
        <end position="838"/>
    </location>
</feature>
<dbReference type="InParanoid" id="A0A6J2W430"/>
<feature type="region of interest" description="Disordered" evidence="10">
    <location>
        <begin position="20"/>
        <end position="359"/>
    </location>
</feature>
<dbReference type="FunCoup" id="A0A6J2W430">
    <property type="interactions" value="502"/>
</dbReference>
<dbReference type="GeneID" id="115819651"/>
<reference evidence="12" key="1">
    <citation type="submission" date="2025-08" db="UniProtKB">
        <authorList>
            <consortium name="RefSeq"/>
        </authorList>
    </citation>
    <scope>IDENTIFICATION</scope>
</reference>
<evidence type="ECO:0000256" key="3">
    <source>
        <dbReference type="ARBA" id="ARBA00021406"/>
    </source>
</evidence>
<dbReference type="InterPro" id="IPR038774">
    <property type="entry name" value="CEP162-like"/>
</dbReference>
<feature type="compositionally biased region" description="Basic and acidic residues" evidence="10">
    <location>
        <begin position="146"/>
        <end position="158"/>
    </location>
</feature>
<feature type="compositionally biased region" description="Basic and acidic residues" evidence="10">
    <location>
        <begin position="191"/>
        <end position="203"/>
    </location>
</feature>
<sequence length="1444" mass="163405">MSRRLTKEELDEQFEQFLKESVSDDSVDLGSNSKRPSVLDNLGKSPKKPAKKSTVSVPWWLEDDDSEEGKGILSSGKTFRKSERKSQPIQEVDEEQLNERGSEDEEGREPAIFSRDSLEPEDSLVASGPGASAARLGLDTLDEEDEKGKFFANLEKEPSSTVDYTRLRRKPESGDTTSTTHQRSEQVTSKGEGRRKENDRAEGSDNDAPASPAYSEDFEEPSEKEKILQKKPERHGMLAKVSLHDSLNSTDGALPLAVGHESTGEEAGRGVWTEPRVTEEGQPGQSYVQSGVSEMEALQEAYRQISHSAEGREEHVESSRPAVQERSGSPAPSPTPERSRGTLRHASTAESDLPTAEELMRPIGLESGFTRGFFLQPVSEAAVSADTRAQSSFRMSSEESHGDAVLIGAFKGVDNELHTGMEEALASSGQREKKIAEEIQRLMQEQEDFSQQPGSTFAVKGKKRQVRFTYSTFTIKGEKRQVRFTYSTFTVKGKKRQVTGRSRPSVALPVSSKKTQVPPVGSTRTESRASPLATKPITRGKTSQAVKRPFTLTQRKPQSQRSNKTSTPSQNDTAKAADPSLRLSGDLIASVQSFAAFLQHQIERGGLQGASPQQALNQNSETSKEEEDANEEEPFSSTAPAQERSSLERMRLELAKRERELHIREEELCQQHSRELASLRQENYVLQSKLRSAEETNKRRRWSFGEASDPITEEKLRLIEKEVKEQETLIQGYHQENEKLYLQLKAMRAQSKRTEEAMLAENQRLLNELAITKDQLNKSTGERTVGNVGTGEQNYGIRELLGEIEAAQRNEARLQEEIRRLKQEKQALQVDLEMMKKDRNLAKTQLIHTSGDRDFEVKVLEDRHKEEVAELKRRLHWYAENQELLDKDAARLRAANAETQRLTEQVEKLKLEVSKRTSQEQRKVKERASDAKRIQDLERQVKEMEEIIKRRHPNSLPALIYAAASAVGVEGGGGGGGGGGKPSAAPQPPPQTVALLERRIHRLEAELEGRDEDAKRSLRAVEQQFHKIKLQYEEQISELEQQLTDKSQQVQGRSCEEWESRVQALQQELERVKEAHQSREEALRAELTSAREQLHQVQDKPQRSPSRHQRQAEAAQAYRIERLNQDLAAKSRTIQELTRTVERLQRERRTMLSAPRPERAGAETKRLPGQIKEAAAAAEKAGVETFPPTQDEKDYQPTAFSGSHISEVQLESDRLRLRLEQLELQKEQERVSLQAAVTQAEAELQRAQERHAEQLALLKANHQREMEHLLARQALEHSSSKVAELTNQLSTQEIMLHRLREQVKELQGTKESLAIYKLREETLQNQLAKLLEELKEAKEAHSPELKHFTNLERKIQAMELRYTQRERELQQVIAQTRVVVEEEQQAELERWKKLAQGKARELESFRLELDSILDVLRELQRQGVVIPVPEASSTVPPTRLAWSS</sequence>
<dbReference type="OrthoDB" id="2157184at2759"/>
<name>A0A6J2W430_CHACN</name>
<keyword evidence="11" id="KW-1185">Reference proteome</keyword>
<evidence type="ECO:0000256" key="5">
    <source>
        <dbReference type="ARBA" id="ARBA00022701"/>
    </source>
</evidence>
<feature type="compositionally biased region" description="Polar residues" evidence="10">
    <location>
        <begin position="540"/>
        <end position="573"/>
    </location>
</feature>
<feature type="compositionally biased region" description="Acidic residues" evidence="10">
    <location>
        <begin position="624"/>
        <end position="634"/>
    </location>
</feature>
<evidence type="ECO:0000313" key="11">
    <source>
        <dbReference type="Proteomes" id="UP000504632"/>
    </source>
</evidence>
<evidence type="ECO:0000256" key="1">
    <source>
        <dbReference type="ARBA" id="ARBA00004114"/>
    </source>
</evidence>
<dbReference type="GO" id="GO:0060271">
    <property type="term" value="P:cilium assembly"/>
    <property type="evidence" value="ECO:0007669"/>
    <property type="project" value="TreeGrafter"/>
</dbReference>
<feature type="compositionally biased region" description="Polar residues" evidence="10">
    <location>
        <begin position="610"/>
        <end position="621"/>
    </location>
</feature>
<comment type="similarity">
    <text evidence="2">Belongs to the CEP162 family.</text>
</comment>
<keyword evidence="7 9" id="KW-0175">Coiled coil</keyword>
<feature type="compositionally biased region" description="Acidic residues" evidence="10">
    <location>
        <begin position="91"/>
        <end position="107"/>
    </location>
</feature>
<evidence type="ECO:0000256" key="7">
    <source>
        <dbReference type="ARBA" id="ARBA00023054"/>
    </source>
</evidence>
<feature type="region of interest" description="Disordered" evidence="10">
    <location>
        <begin position="492"/>
        <end position="579"/>
    </location>
</feature>
<feature type="compositionally biased region" description="Basic and acidic residues" evidence="10">
    <location>
        <begin position="221"/>
        <end position="236"/>
    </location>
</feature>